<evidence type="ECO:0000313" key="10">
    <source>
        <dbReference type="Proteomes" id="UP000178996"/>
    </source>
</evidence>
<dbReference type="InterPro" id="IPR000100">
    <property type="entry name" value="RNase_P"/>
</dbReference>
<dbReference type="GO" id="GO:0004526">
    <property type="term" value="F:ribonuclease P activity"/>
    <property type="evidence" value="ECO:0007669"/>
    <property type="project" value="UniProtKB-UniRule"/>
</dbReference>
<evidence type="ECO:0000313" key="9">
    <source>
        <dbReference type="EMBL" id="OGZ56404.1"/>
    </source>
</evidence>
<dbReference type="NCBIfam" id="TIGR00188">
    <property type="entry name" value="rnpA"/>
    <property type="match status" value="1"/>
</dbReference>
<keyword evidence="3 7" id="KW-0540">Nuclease</keyword>
<evidence type="ECO:0000256" key="3">
    <source>
        <dbReference type="ARBA" id="ARBA00022722"/>
    </source>
</evidence>
<dbReference type="HAMAP" id="MF_00227">
    <property type="entry name" value="RNase_P"/>
    <property type="match status" value="1"/>
</dbReference>
<dbReference type="GO" id="GO:0000049">
    <property type="term" value="F:tRNA binding"/>
    <property type="evidence" value="ECO:0007669"/>
    <property type="project" value="UniProtKB-UniRule"/>
</dbReference>
<dbReference type="Proteomes" id="UP000178996">
    <property type="component" value="Unassembled WGS sequence"/>
</dbReference>
<dbReference type="InterPro" id="IPR014721">
    <property type="entry name" value="Ribsml_uS5_D2-typ_fold_subgr"/>
</dbReference>
<comment type="caution">
    <text evidence="9">The sequence shown here is derived from an EMBL/GenBank/DDBJ whole genome shotgun (WGS) entry which is preliminary data.</text>
</comment>
<organism evidence="9 10">
    <name type="scientific">Candidatus Ryanbacteria bacterium RIFCSPLOWO2_12_FULL_47_9c</name>
    <dbReference type="NCBI Taxonomy" id="1802131"/>
    <lineage>
        <taxon>Bacteria</taxon>
        <taxon>Candidatus Ryaniibacteriota</taxon>
    </lineage>
</organism>
<gene>
    <name evidence="7" type="primary">rnpA</name>
    <name evidence="9" type="ORF">A3G60_00255</name>
</gene>
<dbReference type="AlphaFoldDB" id="A0A1G2H1Q5"/>
<dbReference type="GO" id="GO:0042781">
    <property type="term" value="F:3'-tRNA processing endoribonuclease activity"/>
    <property type="evidence" value="ECO:0007669"/>
    <property type="project" value="TreeGrafter"/>
</dbReference>
<accession>A0A1G2H1Q5</accession>
<keyword evidence="5 7" id="KW-0378">Hydrolase</keyword>
<evidence type="ECO:0000256" key="8">
    <source>
        <dbReference type="NCBIfam" id="TIGR00188"/>
    </source>
</evidence>
<comment type="subunit">
    <text evidence="7">Consists of a catalytic RNA component (M1 or rnpB) and a protein subunit.</text>
</comment>
<keyword evidence="6 7" id="KW-0694">RNA-binding</keyword>
<sequence>MFPRRFRIRREREIRDVFQKAKKYNTPPVTLWVVWKNTGPLRVAVLCSRKVDKRAVVRNKVKRRIREALRAIGKVHALHAEIIVSAKSTAKTVPTSEFKEIILHVLNLS</sequence>
<comment type="function">
    <text evidence="1 7">RNaseP catalyzes the removal of the 5'-leader sequence from pre-tRNA to produce the mature 5'-terminus. It can also cleave other RNA substrates such as 4.5S RNA. The protein component plays an auxiliary but essential role in vivo by binding to the 5'-leader sequence and broadening the substrate specificity of the ribozyme.</text>
</comment>
<proteinExistence type="inferred from homology"/>
<dbReference type="PROSITE" id="PS00648">
    <property type="entry name" value="RIBONUCLEASE_P"/>
    <property type="match status" value="1"/>
</dbReference>
<dbReference type="InterPro" id="IPR020568">
    <property type="entry name" value="Ribosomal_Su5_D2-typ_SF"/>
</dbReference>
<evidence type="ECO:0000256" key="4">
    <source>
        <dbReference type="ARBA" id="ARBA00022759"/>
    </source>
</evidence>
<evidence type="ECO:0000256" key="7">
    <source>
        <dbReference type="HAMAP-Rule" id="MF_00227"/>
    </source>
</evidence>
<dbReference type="Pfam" id="PF00825">
    <property type="entry name" value="Ribonuclease_P"/>
    <property type="match status" value="1"/>
</dbReference>
<keyword evidence="2 7" id="KW-0819">tRNA processing</keyword>
<protein>
    <recommendedName>
        <fullName evidence="7 8">Ribonuclease P protein component</fullName>
        <shortName evidence="7">RNase P protein</shortName>
        <shortName evidence="7">RNaseP protein</shortName>
        <ecNumber evidence="7 8">3.1.26.5</ecNumber>
    </recommendedName>
    <alternativeName>
        <fullName evidence="7">Protein C5</fullName>
    </alternativeName>
</protein>
<comment type="catalytic activity">
    <reaction evidence="7">
        <text>Endonucleolytic cleavage of RNA, removing 5'-extranucleotides from tRNA precursor.</text>
        <dbReference type="EC" id="3.1.26.5"/>
    </reaction>
</comment>
<dbReference type="PANTHER" id="PTHR33992">
    <property type="entry name" value="RIBONUCLEASE P PROTEIN COMPONENT"/>
    <property type="match status" value="1"/>
</dbReference>
<reference evidence="9 10" key="1">
    <citation type="journal article" date="2016" name="Nat. Commun.">
        <title>Thousands of microbial genomes shed light on interconnected biogeochemical processes in an aquifer system.</title>
        <authorList>
            <person name="Anantharaman K."/>
            <person name="Brown C.T."/>
            <person name="Hug L.A."/>
            <person name="Sharon I."/>
            <person name="Castelle C.J."/>
            <person name="Probst A.J."/>
            <person name="Thomas B.C."/>
            <person name="Singh A."/>
            <person name="Wilkins M.J."/>
            <person name="Karaoz U."/>
            <person name="Brodie E.L."/>
            <person name="Williams K.H."/>
            <person name="Hubbard S.S."/>
            <person name="Banfield J.F."/>
        </authorList>
    </citation>
    <scope>NUCLEOTIDE SEQUENCE [LARGE SCALE GENOMIC DNA]</scope>
</reference>
<dbReference type="EMBL" id="MHOB01000052">
    <property type="protein sequence ID" value="OGZ56404.1"/>
    <property type="molecule type" value="Genomic_DNA"/>
</dbReference>
<dbReference type="InterPro" id="IPR020539">
    <property type="entry name" value="RNase_P_CS"/>
</dbReference>
<dbReference type="SUPFAM" id="SSF54211">
    <property type="entry name" value="Ribosomal protein S5 domain 2-like"/>
    <property type="match status" value="1"/>
</dbReference>
<name>A0A1G2H1Q5_9BACT</name>
<comment type="similarity">
    <text evidence="7">Belongs to the RnpA family.</text>
</comment>
<dbReference type="Gene3D" id="3.30.230.10">
    <property type="match status" value="1"/>
</dbReference>
<evidence type="ECO:0000256" key="2">
    <source>
        <dbReference type="ARBA" id="ARBA00022694"/>
    </source>
</evidence>
<dbReference type="PANTHER" id="PTHR33992:SF1">
    <property type="entry name" value="RIBONUCLEASE P PROTEIN COMPONENT"/>
    <property type="match status" value="1"/>
</dbReference>
<evidence type="ECO:0000256" key="1">
    <source>
        <dbReference type="ARBA" id="ARBA00002663"/>
    </source>
</evidence>
<dbReference type="EC" id="3.1.26.5" evidence="7 8"/>
<keyword evidence="4 7" id="KW-0255">Endonuclease</keyword>
<dbReference type="GO" id="GO:0001682">
    <property type="term" value="P:tRNA 5'-leader removal"/>
    <property type="evidence" value="ECO:0007669"/>
    <property type="project" value="UniProtKB-UniRule"/>
</dbReference>
<dbReference type="GO" id="GO:0030677">
    <property type="term" value="C:ribonuclease P complex"/>
    <property type="evidence" value="ECO:0007669"/>
    <property type="project" value="TreeGrafter"/>
</dbReference>
<evidence type="ECO:0000256" key="6">
    <source>
        <dbReference type="ARBA" id="ARBA00022884"/>
    </source>
</evidence>
<evidence type="ECO:0000256" key="5">
    <source>
        <dbReference type="ARBA" id="ARBA00022801"/>
    </source>
</evidence>